<accession>A0ABP7KEW4</accession>
<sequence length="170" mass="18383">MTGTRDAGGAGRREPAEPLSVQQRLAEAMAELETVQAGVARAEEELRNATVTVRSRDRAVEVTVGPQGELTGLRFLDGKYRTMAAAELAASVLESAGQARTQMSRRVMETFKPFTQPSTTVPELTGVDVDWARIFGPGVLEEPETATGRGGDRRLRDEIDEDAEDEANHG</sequence>
<evidence type="ECO:0000256" key="1">
    <source>
        <dbReference type="SAM" id="Coils"/>
    </source>
</evidence>
<feature type="compositionally biased region" description="Acidic residues" evidence="2">
    <location>
        <begin position="158"/>
        <end position="170"/>
    </location>
</feature>
<evidence type="ECO:0000256" key="2">
    <source>
        <dbReference type="SAM" id="MobiDB-lite"/>
    </source>
</evidence>
<evidence type="ECO:0000313" key="4">
    <source>
        <dbReference type="Proteomes" id="UP001501563"/>
    </source>
</evidence>
<name>A0ABP7KEW4_9ACTN</name>
<evidence type="ECO:0000313" key="3">
    <source>
        <dbReference type="EMBL" id="GAA3875052.1"/>
    </source>
</evidence>
<dbReference type="Gene3D" id="3.30.1310.10">
    <property type="entry name" value="Nucleoid-associated protein YbaB-like domain"/>
    <property type="match status" value="1"/>
</dbReference>
<gene>
    <name evidence="3" type="ORF">GCM10022207_46110</name>
</gene>
<reference evidence="4" key="1">
    <citation type="journal article" date="2019" name="Int. J. Syst. Evol. Microbiol.">
        <title>The Global Catalogue of Microorganisms (GCM) 10K type strain sequencing project: providing services to taxonomists for standard genome sequencing and annotation.</title>
        <authorList>
            <consortium name="The Broad Institute Genomics Platform"/>
            <consortium name="The Broad Institute Genome Sequencing Center for Infectious Disease"/>
            <person name="Wu L."/>
            <person name="Ma J."/>
        </authorList>
    </citation>
    <scope>NUCLEOTIDE SEQUENCE [LARGE SCALE GENOMIC DNA]</scope>
    <source>
        <strain evidence="4">JCM 16578</strain>
    </source>
</reference>
<keyword evidence="1" id="KW-0175">Coiled coil</keyword>
<dbReference type="InterPro" id="IPR036894">
    <property type="entry name" value="YbaB-like_sf"/>
</dbReference>
<feature type="coiled-coil region" evidence="1">
    <location>
        <begin position="25"/>
        <end position="52"/>
    </location>
</feature>
<comment type="caution">
    <text evidence="3">The sequence shown here is derived from an EMBL/GenBank/DDBJ whole genome shotgun (WGS) entry which is preliminary data.</text>
</comment>
<evidence type="ECO:0008006" key="5">
    <source>
        <dbReference type="Google" id="ProtNLM"/>
    </source>
</evidence>
<protein>
    <recommendedName>
        <fullName evidence="5">YbaB/EbfC family DNA-binding protein</fullName>
    </recommendedName>
</protein>
<dbReference type="Proteomes" id="UP001501563">
    <property type="component" value="Unassembled WGS sequence"/>
</dbReference>
<keyword evidence="4" id="KW-1185">Reference proteome</keyword>
<proteinExistence type="predicted"/>
<dbReference type="RefSeq" id="WP_331264166.1">
    <property type="nucleotide sequence ID" value="NZ_BAAAZA010000012.1"/>
</dbReference>
<dbReference type="Pfam" id="PF02575">
    <property type="entry name" value="YbaB_DNA_bd"/>
    <property type="match status" value="1"/>
</dbReference>
<dbReference type="EMBL" id="BAAAZA010000012">
    <property type="protein sequence ID" value="GAA3875052.1"/>
    <property type="molecule type" value="Genomic_DNA"/>
</dbReference>
<dbReference type="SUPFAM" id="SSF82607">
    <property type="entry name" value="YbaB-like"/>
    <property type="match status" value="1"/>
</dbReference>
<feature type="region of interest" description="Disordered" evidence="2">
    <location>
        <begin position="138"/>
        <end position="170"/>
    </location>
</feature>
<dbReference type="InterPro" id="IPR004401">
    <property type="entry name" value="YbaB/EbfC"/>
</dbReference>
<organism evidence="3 4">
    <name type="scientific">Streptomyces lannensis</name>
    <dbReference type="NCBI Taxonomy" id="766498"/>
    <lineage>
        <taxon>Bacteria</taxon>
        <taxon>Bacillati</taxon>
        <taxon>Actinomycetota</taxon>
        <taxon>Actinomycetes</taxon>
        <taxon>Kitasatosporales</taxon>
        <taxon>Streptomycetaceae</taxon>
        <taxon>Streptomyces</taxon>
    </lineage>
</organism>
<feature type="compositionally biased region" description="Gly residues" evidence="2">
    <location>
        <begin position="1"/>
        <end position="10"/>
    </location>
</feature>
<feature type="region of interest" description="Disordered" evidence="2">
    <location>
        <begin position="1"/>
        <end position="22"/>
    </location>
</feature>